<accession>A0A3N2Q0U4</accession>
<dbReference type="Proteomes" id="UP000272025">
    <property type="component" value="Unassembled WGS sequence"/>
</dbReference>
<evidence type="ECO:0000313" key="1">
    <source>
        <dbReference type="EMBL" id="ROT40379.1"/>
    </source>
</evidence>
<sequence>MSFLLSGHTVENCPLSSHSGAHTYFGPPAPPFFLPFSFSSLLPFPPLFASIDTLQLERAGWIRGRPPSAPLHFDSRLFMRVIQFALPRRFRQAARVRCATEPAINLRKSKLLQMNPTPTSPSTNHGRPRCLVPMHPVKVWQWPRLMTWKGGAAIPEPASRPVLGPGNTAGRCPTPLYTFDD</sequence>
<keyword evidence="2" id="KW-1185">Reference proteome</keyword>
<protein>
    <submittedName>
        <fullName evidence="1">Uncharacterized protein</fullName>
    </submittedName>
</protein>
<dbReference type="RefSeq" id="XP_028468185.1">
    <property type="nucleotide sequence ID" value="XM_028613900.1"/>
</dbReference>
<dbReference type="EMBL" id="ML119052">
    <property type="protein sequence ID" value="ROT40379.1"/>
    <property type="molecule type" value="Genomic_DNA"/>
</dbReference>
<proteinExistence type="predicted"/>
<gene>
    <name evidence="1" type="ORF">SODALDRAFT_356359</name>
</gene>
<reference evidence="1 2" key="1">
    <citation type="journal article" date="2018" name="Mol. Ecol.">
        <title>The obligate alkalophilic soda-lake fungus Sodiomyces alkalinus has shifted to a protein diet.</title>
        <authorList>
            <person name="Grum-Grzhimaylo A.A."/>
            <person name="Falkoski D.L."/>
            <person name="van den Heuvel J."/>
            <person name="Valero-Jimenez C.A."/>
            <person name="Min B."/>
            <person name="Choi I.G."/>
            <person name="Lipzen A."/>
            <person name="Daum C.G."/>
            <person name="Aanen D.K."/>
            <person name="Tsang A."/>
            <person name="Henrissat B."/>
            <person name="Bilanenko E.N."/>
            <person name="de Vries R.P."/>
            <person name="van Kan J.A.L."/>
            <person name="Grigoriev I.V."/>
            <person name="Debets A.J.M."/>
        </authorList>
    </citation>
    <scope>NUCLEOTIDE SEQUENCE [LARGE SCALE GENOMIC DNA]</scope>
    <source>
        <strain evidence="1 2">F11</strain>
    </source>
</reference>
<dbReference type="GeneID" id="39582378"/>
<organism evidence="1 2">
    <name type="scientific">Sodiomyces alkalinus (strain CBS 110278 / VKM F-3762 / F11)</name>
    <name type="common">Alkaliphilic filamentous fungus</name>
    <dbReference type="NCBI Taxonomy" id="1314773"/>
    <lineage>
        <taxon>Eukaryota</taxon>
        <taxon>Fungi</taxon>
        <taxon>Dikarya</taxon>
        <taxon>Ascomycota</taxon>
        <taxon>Pezizomycotina</taxon>
        <taxon>Sordariomycetes</taxon>
        <taxon>Hypocreomycetidae</taxon>
        <taxon>Glomerellales</taxon>
        <taxon>Plectosphaerellaceae</taxon>
        <taxon>Sodiomyces</taxon>
    </lineage>
</organism>
<name>A0A3N2Q0U4_SODAK</name>
<evidence type="ECO:0000313" key="2">
    <source>
        <dbReference type="Proteomes" id="UP000272025"/>
    </source>
</evidence>
<dbReference type="AlphaFoldDB" id="A0A3N2Q0U4"/>